<evidence type="ECO:0008006" key="3">
    <source>
        <dbReference type="Google" id="ProtNLM"/>
    </source>
</evidence>
<dbReference type="KEGG" id="tvr:TVD_11590"/>
<accession>A0A0G3G8R3</accession>
<keyword evidence="2" id="KW-1185">Reference proteome</keyword>
<reference evidence="1 2" key="1">
    <citation type="submission" date="2015-04" db="EMBL/GenBank/DDBJ databases">
        <title>Complete Sequence for the Genome of the Thioalkalivibrio versutus D301.</title>
        <authorList>
            <person name="Mu T."/>
            <person name="Zhou J."/>
            <person name="Xu X."/>
        </authorList>
    </citation>
    <scope>NUCLEOTIDE SEQUENCE [LARGE SCALE GENOMIC DNA]</scope>
    <source>
        <strain evidence="1 2">D301</strain>
    </source>
</reference>
<sequence>MIEPQHAQQIRQAQAGLINLVVQATQNPETRRELEPVLNQAHEAGWGELILRIRRVLEGERDTSLLQGLDDEDTVILTAILAGLQDPSTLPNPEQSGDPAQAAPGLAQMIHGAAHGDAQSLHWLSQMAEQMSRAGGDMARLGGITKRLVDGERDPDVLCRGMDAQGESLVLSILSELGKLEHH</sequence>
<protein>
    <recommendedName>
        <fullName evidence="3">DUF1641 domain-containing protein</fullName>
    </recommendedName>
</protein>
<dbReference type="STRING" id="106634.TVD_11590"/>
<name>A0A0G3G8R3_9GAMM</name>
<dbReference type="EMBL" id="CP011367">
    <property type="protein sequence ID" value="AKJ95957.1"/>
    <property type="molecule type" value="Genomic_DNA"/>
</dbReference>
<organism evidence="1 2">
    <name type="scientific">Thioalkalivibrio versutus</name>
    <dbReference type="NCBI Taxonomy" id="106634"/>
    <lineage>
        <taxon>Bacteria</taxon>
        <taxon>Pseudomonadati</taxon>
        <taxon>Pseudomonadota</taxon>
        <taxon>Gammaproteobacteria</taxon>
        <taxon>Chromatiales</taxon>
        <taxon>Ectothiorhodospiraceae</taxon>
        <taxon>Thioalkalivibrio</taxon>
    </lineage>
</organism>
<dbReference type="RefSeq" id="WP_047251657.1">
    <property type="nucleotide sequence ID" value="NZ_CP011367.1"/>
</dbReference>
<evidence type="ECO:0000313" key="2">
    <source>
        <dbReference type="Proteomes" id="UP000064201"/>
    </source>
</evidence>
<dbReference type="AlphaFoldDB" id="A0A0G3G8R3"/>
<gene>
    <name evidence="1" type="ORF">TVD_11590</name>
</gene>
<dbReference type="Proteomes" id="UP000064201">
    <property type="component" value="Chromosome"/>
</dbReference>
<evidence type="ECO:0000313" key="1">
    <source>
        <dbReference type="EMBL" id="AKJ95957.1"/>
    </source>
</evidence>
<dbReference type="PATRIC" id="fig|106634.4.peg.2366"/>
<dbReference type="OrthoDB" id="5295432at2"/>
<proteinExistence type="predicted"/>